<protein>
    <recommendedName>
        <fullName evidence="14">5-aminolevulinate synthase, erythroid-specific, mitochondrial</fullName>
        <ecNumber evidence="5">2.3.1.37</ecNumber>
    </recommendedName>
    <alternativeName>
        <fullName evidence="17">5-aminolevulinic acid synthase 2</fullName>
    </alternativeName>
    <alternativeName>
        <fullName evidence="16">Delta-ALA synthase 2</fullName>
    </alternativeName>
    <alternativeName>
        <fullName evidence="15">Delta-aminolevulinate synthase 2</fullName>
    </alternativeName>
</protein>
<evidence type="ECO:0000256" key="8">
    <source>
        <dbReference type="ARBA" id="ARBA00022898"/>
    </source>
</evidence>
<dbReference type="InterPro" id="IPR010961">
    <property type="entry name" value="4pyrrol_synth_NH2levulA_synth"/>
</dbReference>
<dbReference type="InterPro" id="IPR050087">
    <property type="entry name" value="AON_synthase_class-II"/>
</dbReference>
<dbReference type="NCBIfam" id="TIGR01821">
    <property type="entry name" value="5aminolev_synth"/>
    <property type="match status" value="1"/>
</dbReference>
<dbReference type="Pfam" id="PF00155">
    <property type="entry name" value="Aminotran_1_2"/>
    <property type="match status" value="1"/>
</dbReference>
<gene>
    <name evidence="22" type="ORF">fugu_007475</name>
</gene>
<dbReference type="PANTHER" id="PTHR13693">
    <property type="entry name" value="CLASS II AMINOTRANSFERASE/8-AMINO-7-OXONONANOATE SYNTHASE"/>
    <property type="match status" value="1"/>
</dbReference>
<evidence type="ECO:0000256" key="4">
    <source>
        <dbReference type="ARBA" id="ARBA00008392"/>
    </source>
</evidence>
<dbReference type="UniPathway" id="UPA00251">
    <property type="reaction ID" value="UER00375"/>
</dbReference>
<dbReference type="GO" id="GO:0005743">
    <property type="term" value="C:mitochondrial inner membrane"/>
    <property type="evidence" value="ECO:0007669"/>
    <property type="project" value="UniProtKB-SubCell"/>
</dbReference>
<evidence type="ECO:0000313" key="23">
    <source>
        <dbReference type="Proteomes" id="UP000516260"/>
    </source>
</evidence>
<dbReference type="GO" id="GO:0003870">
    <property type="term" value="F:5-aminolevulinate synthase activity"/>
    <property type="evidence" value="ECO:0007669"/>
    <property type="project" value="UniProtKB-EC"/>
</dbReference>
<keyword evidence="11" id="KW-0350">Heme biosynthesis</keyword>
<evidence type="ECO:0000256" key="3">
    <source>
        <dbReference type="ARBA" id="ARBA00005029"/>
    </source>
</evidence>
<comment type="catalytic activity">
    <reaction evidence="19">
        <text>succinyl-CoA + glycine + H(+) = 5-aminolevulinate + CO2 + CoA</text>
        <dbReference type="Rhea" id="RHEA:12921"/>
        <dbReference type="ChEBI" id="CHEBI:15378"/>
        <dbReference type="ChEBI" id="CHEBI:16526"/>
        <dbReference type="ChEBI" id="CHEBI:57287"/>
        <dbReference type="ChEBI" id="CHEBI:57292"/>
        <dbReference type="ChEBI" id="CHEBI:57305"/>
        <dbReference type="ChEBI" id="CHEBI:356416"/>
        <dbReference type="EC" id="2.3.1.37"/>
    </reaction>
    <physiologicalReaction direction="left-to-right" evidence="19">
        <dbReference type="Rhea" id="RHEA:12922"/>
    </physiologicalReaction>
</comment>
<evidence type="ECO:0000256" key="14">
    <source>
        <dbReference type="ARBA" id="ARBA00039348"/>
    </source>
</evidence>
<dbReference type="GO" id="GO:0048821">
    <property type="term" value="P:erythrocyte development"/>
    <property type="evidence" value="ECO:0007669"/>
    <property type="project" value="TreeGrafter"/>
</dbReference>
<comment type="cofactor">
    <cofactor evidence="1 20">
        <name>pyridoxal 5'-phosphate</name>
        <dbReference type="ChEBI" id="CHEBI:597326"/>
    </cofactor>
</comment>
<evidence type="ECO:0000256" key="7">
    <source>
        <dbReference type="ARBA" id="ARBA00022792"/>
    </source>
</evidence>
<sequence length="315" mass="34776">MVPWLSAQAARSTLTAGNHASMIQGIRNSRAKRVIFRHNDSKHLEELLQRADPKTPKIVAFETCALHGRNCVTSRIATELLTFVDEVHAVGLYGAHGAGVGERDNVMHKIDIVTGTLGKAFGCVGGYIASSAALVDTVRSFAAGFIFTTSLPPMVLSGALESVRVLKSPEGQALRRAHQRNVKHMRQLLMDKGLPVVNCPSHIIPIRVGNAEMNTTLCDSLLERHNIYVQAINYPTVPRGEELLRLAPSPHHDPAMMEYFVDKLVEVWQEAGLPLQNPTAASCTFCDRPLHFDLMSEWERSYFGNMEPQYITVAV</sequence>
<dbReference type="GO" id="GO:0042541">
    <property type="term" value="P:hemoglobin biosynthetic process"/>
    <property type="evidence" value="ECO:0007669"/>
    <property type="project" value="TreeGrafter"/>
</dbReference>
<evidence type="ECO:0000256" key="15">
    <source>
        <dbReference type="ARBA" id="ARBA00042080"/>
    </source>
</evidence>
<evidence type="ECO:0000256" key="17">
    <source>
        <dbReference type="ARBA" id="ARBA00042304"/>
    </source>
</evidence>
<dbReference type="InterPro" id="IPR015424">
    <property type="entry name" value="PyrdxlP-dep_Trfase"/>
</dbReference>
<keyword evidence="8 20" id="KW-0663">Pyridoxal phosphate</keyword>
<name>A0A4Z2B5H4_9TELE</name>
<evidence type="ECO:0000256" key="13">
    <source>
        <dbReference type="ARBA" id="ARBA00023315"/>
    </source>
</evidence>
<dbReference type="EMBL" id="SWLE01000020">
    <property type="protein sequence ID" value="TNM87245.1"/>
    <property type="molecule type" value="Genomic_DNA"/>
</dbReference>
<dbReference type="Gene3D" id="3.40.640.10">
    <property type="entry name" value="Type I PLP-dependent aspartate aminotransferase-like (Major domain)"/>
    <property type="match status" value="1"/>
</dbReference>
<dbReference type="GO" id="GO:0006782">
    <property type="term" value="P:protoporphyrinogen IX biosynthetic process"/>
    <property type="evidence" value="ECO:0007669"/>
    <property type="project" value="UniProtKB-UniPathway"/>
</dbReference>
<comment type="caution">
    <text evidence="22">The sequence shown here is derived from an EMBL/GenBank/DDBJ whole genome shotgun (WGS) entry which is preliminary data.</text>
</comment>
<organism evidence="22 23">
    <name type="scientific">Takifugu bimaculatus</name>
    <dbReference type="NCBI Taxonomy" id="433685"/>
    <lineage>
        <taxon>Eukaryota</taxon>
        <taxon>Metazoa</taxon>
        <taxon>Chordata</taxon>
        <taxon>Craniata</taxon>
        <taxon>Vertebrata</taxon>
        <taxon>Euteleostomi</taxon>
        <taxon>Actinopterygii</taxon>
        <taxon>Neopterygii</taxon>
        <taxon>Teleostei</taxon>
        <taxon>Neoteleostei</taxon>
        <taxon>Acanthomorphata</taxon>
        <taxon>Eupercaria</taxon>
        <taxon>Tetraodontiformes</taxon>
        <taxon>Tetradontoidea</taxon>
        <taxon>Tetraodontidae</taxon>
        <taxon>Takifugu</taxon>
    </lineage>
</organism>
<comment type="similarity">
    <text evidence="4 20">Belongs to the class-II pyridoxal-phosphate-dependent aminotransferase family.</text>
</comment>
<keyword evidence="7" id="KW-0999">Mitochondrion inner membrane</keyword>
<keyword evidence="9" id="KW-0809">Transit peptide</keyword>
<evidence type="ECO:0000259" key="21">
    <source>
        <dbReference type="Pfam" id="PF00155"/>
    </source>
</evidence>
<dbReference type="PROSITE" id="PS00599">
    <property type="entry name" value="AA_TRANSFER_CLASS_2"/>
    <property type="match status" value="1"/>
</dbReference>
<dbReference type="InterPro" id="IPR004839">
    <property type="entry name" value="Aminotransferase_I/II_large"/>
</dbReference>
<evidence type="ECO:0000256" key="20">
    <source>
        <dbReference type="RuleBase" id="RU003693"/>
    </source>
</evidence>
<dbReference type="GO" id="GO:0030170">
    <property type="term" value="F:pyridoxal phosphate binding"/>
    <property type="evidence" value="ECO:0007669"/>
    <property type="project" value="InterPro"/>
</dbReference>
<dbReference type="FunFam" id="3.90.1150.10:FF:000045">
    <property type="entry name" value="5-aminolevulinate synthase"/>
    <property type="match status" value="1"/>
</dbReference>
<dbReference type="SUPFAM" id="SSF53383">
    <property type="entry name" value="PLP-dependent transferases"/>
    <property type="match status" value="1"/>
</dbReference>
<dbReference type="InterPro" id="IPR015421">
    <property type="entry name" value="PyrdxlP-dep_Trfase_major"/>
</dbReference>
<evidence type="ECO:0000256" key="6">
    <source>
        <dbReference type="ARBA" id="ARBA00022679"/>
    </source>
</evidence>
<evidence type="ECO:0000256" key="16">
    <source>
        <dbReference type="ARBA" id="ARBA00042220"/>
    </source>
</evidence>
<comment type="function">
    <text evidence="18">Catalyzes the pyridoxal 5'-phosphate (PLP)-dependent condensation of succinyl-CoA and glycine to form aminolevulinic acid (ALA), with CoA and CO2 as by-products. Contributes significantly to heme formation during erythropoiesis.</text>
</comment>
<evidence type="ECO:0000256" key="19">
    <source>
        <dbReference type="ARBA" id="ARBA00049013"/>
    </source>
</evidence>
<keyword evidence="6" id="KW-0808">Transferase</keyword>
<keyword evidence="13" id="KW-0012">Acyltransferase</keyword>
<evidence type="ECO:0000256" key="18">
    <source>
        <dbReference type="ARBA" id="ARBA00045913"/>
    </source>
</evidence>
<evidence type="ECO:0000256" key="5">
    <source>
        <dbReference type="ARBA" id="ARBA00013257"/>
    </source>
</evidence>
<dbReference type="InterPro" id="IPR015422">
    <property type="entry name" value="PyrdxlP-dep_Trfase_small"/>
</dbReference>
<evidence type="ECO:0000313" key="22">
    <source>
        <dbReference type="EMBL" id="TNM87245.1"/>
    </source>
</evidence>
<reference evidence="22 23" key="1">
    <citation type="submission" date="2019-04" db="EMBL/GenBank/DDBJ databases">
        <title>The sequence and de novo assembly of Takifugu bimaculatus genome using PacBio and Hi-C technologies.</title>
        <authorList>
            <person name="Xu P."/>
            <person name="Liu B."/>
            <person name="Zhou Z."/>
        </authorList>
    </citation>
    <scope>NUCLEOTIDE SEQUENCE [LARGE SCALE GENOMIC DNA]</scope>
    <source>
        <strain evidence="22">TB-2018</strain>
        <tissue evidence="22">Muscle</tissue>
    </source>
</reference>
<evidence type="ECO:0000256" key="1">
    <source>
        <dbReference type="ARBA" id="ARBA00001933"/>
    </source>
</evidence>
<accession>A0A4Z2B5H4</accession>
<proteinExistence type="inferred from homology"/>
<keyword evidence="10" id="KW-0496">Mitochondrion</keyword>
<comment type="subcellular location">
    <subcellularLocation>
        <location evidence="2">Mitochondrion inner membrane</location>
        <topology evidence="2">Peripheral membrane protein</topology>
    </subcellularLocation>
</comment>
<evidence type="ECO:0000256" key="9">
    <source>
        <dbReference type="ARBA" id="ARBA00022946"/>
    </source>
</evidence>
<dbReference type="PANTHER" id="PTHR13693:SF58">
    <property type="entry name" value="5-AMINOLEVULINATE SYNTHASE, ERYTHROID-SPECIFIC, MITOCHONDRIAL"/>
    <property type="match status" value="1"/>
</dbReference>
<evidence type="ECO:0000256" key="12">
    <source>
        <dbReference type="ARBA" id="ARBA00023136"/>
    </source>
</evidence>
<dbReference type="Gene3D" id="3.90.1150.10">
    <property type="entry name" value="Aspartate Aminotransferase, domain 1"/>
    <property type="match status" value="1"/>
</dbReference>
<keyword evidence="23" id="KW-1185">Reference proteome</keyword>
<dbReference type="AlphaFoldDB" id="A0A4Z2B5H4"/>
<dbReference type="Proteomes" id="UP000516260">
    <property type="component" value="Chromosome 7"/>
</dbReference>
<feature type="domain" description="Aminotransferase class I/classII large" evidence="21">
    <location>
        <begin position="79"/>
        <end position="264"/>
    </location>
</feature>
<dbReference type="EC" id="2.3.1.37" evidence="5"/>
<evidence type="ECO:0000256" key="2">
    <source>
        <dbReference type="ARBA" id="ARBA00004637"/>
    </source>
</evidence>
<keyword evidence="12" id="KW-0472">Membrane</keyword>
<dbReference type="InterPro" id="IPR001917">
    <property type="entry name" value="Aminotrans_II_pyridoxalP_BS"/>
</dbReference>
<comment type="pathway">
    <text evidence="3">Porphyrin-containing compound metabolism; protoporphyrin-IX biosynthesis; 5-aminolevulinate from glycine: step 1/1.</text>
</comment>
<evidence type="ECO:0000256" key="11">
    <source>
        <dbReference type="ARBA" id="ARBA00023133"/>
    </source>
</evidence>
<evidence type="ECO:0000256" key="10">
    <source>
        <dbReference type="ARBA" id="ARBA00023128"/>
    </source>
</evidence>